<reference evidence="1" key="1">
    <citation type="submission" date="2021-02" db="EMBL/GenBank/DDBJ databases">
        <authorList>
            <person name="Dougan E. K."/>
            <person name="Rhodes N."/>
            <person name="Thang M."/>
            <person name="Chan C."/>
        </authorList>
    </citation>
    <scope>NUCLEOTIDE SEQUENCE</scope>
</reference>
<dbReference type="Proteomes" id="UP000604046">
    <property type="component" value="Unassembled WGS sequence"/>
</dbReference>
<evidence type="ECO:0000313" key="2">
    <source>
        <dbReference type="Proteomes" id="UP000604046"/>
    </source>
</evidence>
<protein>
    <submittedName>
        <fullName evidence="1">Dapk1 protein</fullName>
    </submittedName>
</protein>
<keyword evidence="2" id="KW-1185">Reference proteome</keyword>
<dbReference type="AlphaFoldDB" id="A0A812T7H9"/>
<organism evidence="1 2">
    <name type="scientific">Symbiodinium natans</name>
    <dbReference type="NCBI Taxonomy" id="878477"/>
    <lineage>
        <taxon>Eukaryota</taxon>
        <taxon>Sar</taxon>
        <taxon>Alveolata</taxon>
        <taxon>Dinophyceae</taxon>
        <taxon>Suessiales</taxon>
        <taxon>Symbiodiniaceae</taxon>
        <taxon>Symbiodinium</taxon>
    </lineage>
</organism>
<name>A0A812T7H9_9DINO</name>
<comment type="caution">
    <text evidence="1">The sequence shown here is derived from an EMBL/GenBank/DDBJ whole genome shotgun (WGS) entry which is preliminary data.</text>
</comment>
<accession>A0A812T7H9</accession>
<dbReference type="EMBL" id="CAJNDS010002520">
    <property type="protein sequence ID" value="CAE7509425.1"/>
    <property type="molecule type" value="Genomic_DNA"/>
</dbReference>
<sequence>MAAEPVLSVCSMVSGAVVAELDDAAFKALCARPGGGLRCLAGHLHAATGCPRFRQRLFAEGTLITDESDLSLPCSLQLVLLPLCTATSKQREEVGKAILLQKADLVEDLLWQCHDPNMVVPHGRSALHALTVAALSGSRGCLSLLLEA</sequence>
<dbReference type="OrthoDB" id="431238at2759"/>
<evidence type="ECO:0000313" key="1">
    <source>
        <dbReference type="EMBL" id="CAE7509425.1"/>
    </source>
</evidence>
<proteinExistence type="predicted"/>
<gene>
    <name evidence="1" type="primary">Dapk1</name>
    <name evidence="1" type="ORF">SNAT2548_LOCUS28527</name>
</gene>